<dbReference type="EMBL" id="CP035495">
    <property type="protein sequence ID" value="QAY62432.1"/>
    <property type="molecule type" value="Genomic_DNA"/>
</dbReference>
<keyword evidence="2 5" id="KW-0812">Transmembrane</keyword>
<protein>
    <submittedName>
        <fullName evidence="7">NfeD family protein</fullName>
    </submittedName>
</protein>
<dbReference type="AlphaFoldDB" id="A0A4P6EIV3"/>
<dbReference type="PANTHER" id="PTHR33507:SF3">
    <property type="entry name" value="INNER MEMBRANE PROTEIN YBBJ"/>
    <property type="match status" value="1"/>
</dbReference>
<dbReference type="RefSeq" id="WP_129202559.1">
    <property type="nucleotide sequence ID" value="NZ_CP035495.1"/>
</dbReference>
<reference evidence="7 8" key="1">
    <citation type="submission" date="2019-01" db="EMBL/GenBank/DDBJ databases">
        <title>Genome sequencing of strain 2JSPR-7.</title>
        <authorList>
            <person name="Heo J."/>
            <person name="Kim S.-J."/>
            <person name="Kim J.-S."/>
            <person name="Hong S.-B."/>
            <person name="Kwon S.-W."/>
        </authorList>
    </citation>
    <scope>NUCLEOTIDE SEQUENCE [LARGE SCALE GENOMIC DNA]</scope>
    <source>
        <strain evidence="7 8">2JSPR-7</strain>
    </source>
</reference>
<evidence type="ECO:0000256" key="3">
    <source>
        <dbReference type="ARBA" id="ARBA00022989"/>
    </source>
</evidence>
<evidence type="ECO:0000313" key="8">
    <source>
        <dbReference type="Proteomes" id="UP000291758"/>
    </source>
</evidence>
<dbReference type="InterPro" id="IPR012340">
    <property type="entry name" value="NA-bd_OB-fold"/>
</dbReference>
<dbReference type="SUPFAM" id="SSF141322">
    <property type="entry name" value="NfeD domain-like"/>
    <property type="match status" value="1"/>
</dbReference>
<evidence type="ECO:0000256" key="4">
    <source>
        <dbReference type="ARBA" id="ARBA00023136"/>
    </source>
</evidence>
<dbReference type="InterPro" id="IPR002810">
    <property type="entry name" value="NfeD-like_C"/>
</dbReference>
<keyword evidence="8" id="KW-1185">Reference proteome</keyword>
<comment type="subcellular location">
    <subcellularLocation>
        <location evidence="1">Membrane</location>
        <topology evidence="1">Multi-pass membrane protein</topology>
    </subcellularLocation>
</comment>
<name>A0A4P6EIV3_9MICO</name>
<dbReference type="KEGG" id="xyl:ET495_03230"/>
<dbReference type="GO" id="GO:0005886">
    <property type="term" value="C:plasma membrane"/>
    <property type="evidence" value="ECO:0007669"/>
    <property type="project" value="TreeGrafter"/>
</dbReference>
<evidence type="ECO:0000259" key="6">
    <source>
        <dbReference type="Pfam" id="PF01957"/>
    </source>
</evidence>
<sequence length="152" mass="15522">MDWLWWVGAAIALGIVEIIVLDVVVLMLIGGALAGAVAAALGAPVWVQVVVACATSALLVVTLRPWVLRTLRKRVSLAETNAAAQVGRRAVVVAEVSEAGGRIKLVGEVWTARLDDDGLPGSPVLAVGTEVEVVRIDGATAVVAPVGAASTT</sequence>
<keyword evidence="4 5" id="KW-0472">Membrane</keyword>
<gene>
    <name evidence="7" type="ORF">ET495_03230</name>
</gene>
<evidence type="ECO:0000313" key="7">
    <source>
        <dbReference type="EMBL" id="QAY62432.1"/>
    </source>
</evidence>
<dbReference type="PANTHER" id="PTHR33507">
    <property type="entry name" value="INNER MEMBRANE PROTEIN YBBJ"/>
    <property type="match status" value="1"/>
</dbReference>
<evidence type="ECO:0000256" key="2">
    <source>
        <dbReference type="ARBA" id="ARBA00022692"/>
    </source>
</evidence>
<evidence type="ECO:0000256" key="1">
    <source>
        <dbReference type="ARBA" id="ARBA00004141"/>
    </source>
</evidence>
<proteinExistence type="predicted"/>
<dbReference type="Gene3D" id="2.40.50.140">
    <property type="entry name" value="Nucleic acid-binding proteins"/>
    <property type="match status" value="1"/>
</dbReference>
<dbReference type="Proteomes" id="UP000291758">
    <property type="component" value="Chromosome"/>
</dbReference>
<dbReference type="InterPro" id="IPR052165">
    <property type="entry name" value="Membrane_assoc_protease"/>
</dbReference>
<dbReference type="OrthoDB" id="3174252at2"/>
<feature type="transmembrane region" description="Helical" evidence="5">
    <location>
        <begin position="12"/>
        <end position="39"/>
    </location>
</feature>
<dbReference type="Pfam" id="PF01957">
    <property type="entry name" value="NfeD"/>
    <property type="match status" value="1"/>
</dbReference>
<feature type="domain" description="NfeD-like C-terminal" evidence="6">
    <location>
        <begin position="84"/>
        <end position="145"/>
    </location>
</feature>
<evidence type="ECO:0000256" key="5">
    <source>
        <dbReference type="SAM" id="Phobius"/>
    </source>
</evidence>
<keyword evidence="3 5" id="KW-1133">Transmembrane helix</keyword>
<feature type="transmembrane region" description="Helical" evidence="5">
    <location>
        <begin position="45"/>
        <end position="67"/>
    </location>
</feature>
<accession>A0A4P6EIV3</accession>
<organism evidence="7 8">
    <name type="scientific">Xylanimonas allomyrinae</name>
    <dbReference type="NCBI Taxonomy" id="2509459"/>
    <lineage>
        <taxon>Bacteria</taxon>
        <taxon>Bacillati</taxon>
        <taxon>Actinomycetota</taxon>
        <taxon>Actinomycetes</taxon>
        <taxon>Micrococcales</taxon>
        <taxon>Promicromonosporaceae</taxon>
        <taxon>Xylanimonas</taxon>
    </lineage>
</organism>